<dbReference type="Pfam" id="PF17917">
    <property type="entry name" value="RT_RNaseH"/>
    <property type="match status" value="1"/>
</dbReference>
<dbReference type="FunFam" id="3.30.70.270:FF:000020">
    <property type="entry name" value="Transposon Tf2-6 polyprotein-like Protein"/>
    <property type="match status" value="1"/>
</dbReference>
<dbReference type="GO" id="GO:0006508">
    <property type="term" value="P:proteolysis"/>
    <property type="evidence" value="ECO:0007669"/>
    <property type="project" value="InterPro"/>
</dbReference>
<comment type="caution">
    <text evidence="11">The sequence shown here is derived from an EMBL/GenBank/DDBJ whole genome shotgun (WGS) entry which is preliminary data.</text>
</comment>
<evidence type="ECO:0000313" key="11">
    <source>
        <dbReference type="EMBL" id="KAG1535949.1"/>
    </source>
</evidence>
<dbReference type="Gene3D" id="3.30.70.270">
    <property type="match status" value="2"/>
</dbReference>
<evidence type="ECO:0000256" key="7">
    <source>
        <dbReference type="ARBA" id="ARBA00022801"/>
    </source>
</evidence>
<dbReference type="GO" id="GO:0004190">
    <property type="term" value="F:aspartic-type endopeptidase activity"/>
    <property type="evidence" value="ECO:0007669"/>
    <property type="project" value="UniProtKB-KW"/>
</dbReference>
<dbReference type="Pfam" id="PF00078">
    <property type="entry name" value="RVT_1"/>
    <property type="match status" value="1"/>
</dbReference>
<organism evidence="11 12">
    <name type="scientific">Rhizopus oryzae</name>
    <name type="common">Mucormycosis agent</name>
    <name type="synonym">Rhizopus arrhizus var. delemar</name>
    <dbReference type="NCBI Taxonomy" id="64495"/>
    <lineage>
        <taxon>Eukaryota</taxon>
        <taxon>Fungi</taxon>
        <taxon>Fungi incertae sedis</taxon>
        <taxon>Mucoromycota</taxon>
        <taxon>Mucoromycotina</taxon>
        <taxon>Mucoromycetes</taxon>
        <taxon>Mucorales</taxon>
        <taxon>Mucorineae</taxon>
        <taxon>Rhizopodaceae</taxon>
        <taxon>Rhizopus</taxon>
    </lineage>
</organism>
<evidence type="ECO:0000256" key="9">
    <source>
        <dbReference type="SAM" id="MobiDB-lite"/>
    </source>
</evidence>
<dbReference type="Gene3D" id="2.40.70.10">
    <property type="entry name" value="Acid Proteases"/>
    <property type="match status" value="1"/>
</dbReference>
<dbReference type="SUPFAM" id="SSF56672">
    <property type="entry name" value="DNA/RNA polymerases"/>
    <property type="match status" value="1"/>
</dbReference>
<dbReference type="SUPFAM" id="SSF50630">
    <property type="entry name" value="Acid proteases"/>
    <property type="match status" value="1"/>
</dbReference>
<dbReference type="GO" id="GO:0003964">
    <property type="term" value="F:RNA-directed DNA polymerase activity"/>
    <property type="evidence" value="ECO:0007669"/>
    <property type="project" value="UniProtKB-KW"/>
</dbReference>
<protein>
    <recommendedName>
        <fullName evidence="1">RNA-directed DNA polymerase</fullName>
        <ecNumber evidence="1">2.7.7.49</ecNumber>
    </recommendedName>
</protein>
<evidence type="ECO:0000313" key="12">
    <source>
        <dbReference type="Proteomes" id="UP000717996"/>
    </source>
</evidence>
<feature type="region of interest" description="Disordered" evidence="9">
    <location>
        <begin position="927"/>
        <end position="951"/>
    </location>
</feature>
<evidence type="ECO:0000256" key="2">
    <source>
        <dbReference type="ARBA" id="ARBA00022679"/>
    </source>
</evidence>
<keyword evidence="7" id="KW-0378">Hydrolase</keyword>
<dbReference type="GO" id="GO:0004519">
    <property type="term" value="F:endonuclease activity"/>
    <property type="evidence" value="ECO:0007669"/>
    <property type="project" value="UniProtKB-KW"/>
</dbReference>
<dbReference type="Proteomes" id="UP000717996">
    <property type="component" value="Unassembled WGS sequence"/>
</dbReference>
<feature type="region of interest" description="Disordered" evidence="9">
    <location>
        <begin position="181"/>
        <end position="202"/>
    </location>
</feature>
<dbReference type="InterPro" id="IPR043128">
    <property type="entry name" value="Rev_trsase/Diguanyl_cyclase"/>
</dbReference>
<evidence type="ECO:0000256" key="6">
    <source>
        <dbReference type="ARBA" id="ARBA00022759"/>
    </source>
</evidence>
<dbReference type="PROSITE" id="PS00141">
    <property type="entry name" value="ASP_PROTEASE"/>
    <property type="match status" value="1"/>
</dbReference>
<reference evidence="11" key="1">
    <citation type="journal article" date="2020" name="Microb. Genom.">
        <title>Genetic diversity of clinical and environmental Mucorales isolates obtained from an investigation of mucormycosis cases among solid organ transplant recipients.</title>
        <authorList>
            <person name="Nguyen M.H."/>
            <person name="Kaul D."/>
            <person name="Muto C."/>
            <person name="Cheng S.J."/>
            <person name="Richter R.A."/>
            <person name="Bruno V.M."/>
            <person name="Liu G."/>
            <person name="Beyhan S."/>
            <person name="Sundermann A.J."/>
            <person name="Mounaud S."/>
            <person name="Pasculle A.W."/>
            <person name="Nierman W.C."/>
            <person name="Driscoll E."/>
            <person name="Cumbie R."/>
            <person name="Clancy C.J."/>
            <person name="Dupont C.L."/>
        </authorList>
    </citation>
    <scope>NUCLEOTIDE SEQUENCE</scope>
    <source>
        <strain evidence="11">GL16</strain>
    </source>
</reference>
<proteinExistence type="predicted"/>
<dbReference type="PANTHER" id="PTHR37984">
    <property type="entry name" value="PROTEIN CBG26694"/>
    <property type="match status" value="1"/>
</dbReference>
<keyword evidence="6" id="KW-0255">Endonuclease</keyword>
<keyword evidence="4" id="KW-0540">Nuclease</keyword>
<evidence type="ECO:0000259" key="10">
    <source>
        <dbReference type="PROSITE" id="PS50878"/>
    </source>
</evidence>
<dbReference type="EMBL" id="JAANIT010002607">
    <property type="protein sequence ID" value="KAG1535949.1"/>
    <property type="molecule type" value="Genomic_DNA"/>
</dbReference>
<keyword evidence="8" id="KW-0695">RNA-directed DNA polymerase</keyword>
<keyword evidence="2" id="KW-0808">Transferase</keyword>
<dbReference type="Gene3D" id="3.10.10.10">
    <property type="entry name" value="HIV Type 1 Reverse Transcriptase, subunit A, domain 1"/>
    <property type="match status" value="1"/>
</dbReference>
<dbReference type="InterPro" id="IPR021109">
    <property type="entry name" value="Peptidase_aspartic_dom_sf"/>
</dbReference>
<evidence type="ECO:0000256" key="3">
    <source>
        <dbReference type="ARBA" id="ARBA00022695"/>
    </source>
</evidence>
<gene>
    <name evidence="11" type="ORF">G6F51_011241</name>
</gene>
<dbReference type="InterPro" id="IPR000477">
    <property type="entry name" value="RT_dom"/>
</dbReference>
<dbReference type="AlphaFoldDB" id="A0A9P6XZF1"/>
<feature type="region of interest" description="Disordered" evidence="9">
    <location>
        <begin position="25"/>
        <end position="56"/>
    </location>
</feature>
<feature type="compositionally biased region" description="Low complexity" evidence="9">
    <location>
        <begin position="35"/>
        <end position="47"/>
    </location>
</feature>
<dbReference type="PROSITE" id="PS50878">
    <property type="entry name" value="RT_POL"/>
    <property type="match status" value="1"/>
</dbReference>
<evidence type="ECO:0000256" key="5">
    <source>
        <dbReference type="ARBA" id="ARBA00022750"/>
    </source>
</evidence>
<keyword evidence="5" id="KW-0645">Protease</keyword>
<feature type="domain" description="Reverse transcriptase" evidence="10">
    <location>
        <begin position="535"/>
        <end position="715"/>
    </location>
</feature>
<evidence type="ECO:0000256" key="8">
    <source>
        <dbReference type="ARBA" id="ARBA00022918"/>
    </source>
</evidence>
<accession>A0A9P6XZF1</accession>
<evidence type="ECO:0000256" key="1">
    <source>
        <dbReference type="ARBA" id="ARBA00012493"/>
    </source>
</evidence>
<keyword evidence="5" id="KW-0064">Aspartyl protease</keyword>
<dbReference type="EC" id="2.7.7.49" evidence="1"/>
<dbReference type="InterPro" id="IPR041373">
    <property type="entry name" value="RT_RNaseH"/>
</dbReference>
<keyword evidence="3" id="KW-0548">Nucleotidyltransferase</keyword>
<dbReference type="InterPro" id="IPR043502">
    <property type="entry name" value="DNA/RNA_pol_sf"/>
</dbReference>
<dbReference type="CDD" id="cd09274">
    <property type="entry name" value="RNase_HI_RT_Ty3"/>
    <property type="match status" value="1"/>
</dbReference>
<sequence length="951" mass="105012">MNKSSSYNNQVRMVDVVDVRAQEVFAAEKRRSEVPSASPYPSSRPRSNGVPVAVPTSSASAYGHSIPVAGQSMGEAAGFPNRPSRVIPMPVVDAPKKRTRAKPRKLAVQTSKVNVWDVLSRTNAGASVADLLAVDCTACKDLVDGVRYLRQGKRTAAVGSTGPHRNGSSSVPMVVDTVQPTDADWSSVGTDGNEDSWSEGSSVDFSVSDVDSQVSSVYRYPYSLDNMKGSSPFKGLVSINGRTVECVFDSGASVSVISGGLASKLGLVPSNDELWLSGFDSRTAGKPSKVVVDVPVVISGCLRPEHMCILERTDQYRERELCLLGVTWFKAYGIQPRIGVAEIHIPTSRGVVVHKGYTEARQVGVSKQDMLAKKERKVHFMERQVESRPERQSMVESGLPFENKDVKVEEDTEVYAVSISAVSNGAPGSSNSLDVVDQTRIQQGRDLVESYEEGIFDKLSDDEDEDEEMVPEEMKEMVESRFADCFVENSGLGKVKGFEHKIVLKPDATPVRSVPFRLTWEENEFLEKELNSMLDLGIIRPSKSGAYSSPCFFVKKKDGSRRMVLDYRKLNQMTVSNAYPLPLISELLDSLGGAKFFTTMDMAFGYWQVPMAEDSIEKTGFVTKKGIYEFLVMPFGLTSAPSTFQAMMNSILGEYIGKFCLVFIDDVLIFGGDSLTEHGALVEKVLIKCKEAGLKLKKKKCSWGQSSVSYLGHEVTSDGLKPSDHNVNKIVNFDTPKNVGEVRSYLGLCSYYRAFCPNFASVAAPLQKLVKKNVAFVWGEEQETSFRRFQKMLTSPPLLSYPDRRKYQVLSVDASKSGLGAVLSQVTDLYSLANEQVISYASRSLRGAETNYAITHLEALAVVWGVQHYRHFLLGRKFVLITDHSALRYVFQPVRSTPKLSRWAACLMEYDYILRYRPGNANPADALSRLPVVENERNSGTDVQDETPEAN</sequence>
<dbReference type="Pfam" id="PF13650">
    <property type="entry name" value="Asp_protease_2"/>
    <property type="match status" value="1"/>
</dbReference>
<dbReference type="InterPro" id="IPR050951">
    <property type="entry name" value="Retrovirus_Pol_polyprotein"/>
</dbReference>
<dbReference type="CDD" id="cd01647">
    <property type="entry name" value="RT_LTR"/>
    <property type="match status" value="1"/>
</dbReference>
<evidence type="ECO:0000256" key="4">
    <source>
        <dbReference type="ARBA" id="ARBA00022722"/>
    </source>
</evidence>
<dbReference type="PANTHER" id="PTHR37984:SF5">
    <property type="entry name" value="PROTEIN NYNRIN-LIKE"/>
    <property type="match status" value="1"/>
</dbReference>
<name>A0A9P6XZF1_RHIOR</name>
<dbReference type="InterPro" id="IPR001969">
    <property type="entry name" value="Aspartic_peptidase_AS"/>
</dbReference>